<dbReference type="PANTHER" id="PTHR11741:SF0">
    <property type="entry name" value="ELONGATION FACTOR TS, MITOCHONDRIAL"/>
    <property type="match status" value="1"/>
</dbReference>
<dbReference type="PANTHER" id="PTHR11741">
    <property type="entry name" value="ELONGATION FACTOR TS"/>
    <property type="match status" value="1"/>
</dbReference>
<dbReference type="InterPro" id="IPR018101">
    <property type="entry name" value="Transl_elong_Ts_CS"/>
</dbReference>
<dbReference type="InterPro" id="IPR001816">
    <property type="entry name" value="Transl_elong_EFTs/EF1B"/>
</dbReference>
<evidence type="ECO:0000256" key="1">
    <source>
        <dbReference type="ARBA" id="ARBA00005532"/>
    </source>
</evidence>
<name>A0A2M8KDQ7_9BACT</name>
<evidence type="ECO:0000259" key="6">
    <source>
        <dbReference type="Pfam" id="PF00889"/>
    </source>
</evidence>
<organism evidence="7 8">
    <name type="scientific">Candidatus Portnoybacteria bacterium CG10_big_fil_rev_8_21_14_0_10_36_7</name>
    <dbReference type="NCBI Taxonomy" id="1974812"/>
    <lineage>
        <taxon>Bacteria</taxon>
        <taxon>Candidatus Portnoyibacteriota</taxon>
    </lineage>
</organism>
<evidence type="ECO:0000256" key="5">
    <source>
        <dbReference type="HAMAP-Rule" id="MF_00050"/>
    </source>
</evidence>
<comment type="function">
    <text evidence="5">Associates with the EF-Tu.GDP complex and induces the exchange of GDP to GTP. It remains bound to the aminoacyl-tRNA.EF-Tu.GTP complex up to the GTP hydrolysis stage on the ribosome.</text>
</comment>
<dbReference type="PROSITE" id="PS01127">
    <property type="entry name" value="EF_TS_2"/>
    <property type="match status" value="1"/>
</dbReference>
<dbReference type="Pfam" id="PF00889">
    <property type="entry name" value="EF_TS"/>
    <property type="match status" value="1"/>
</dbReference>
<dbReference type="InterPro" id="IPR014039">
    <property type="entry name" value="Transl_elong_EFTs/EF1B_dimer"/>
</dbReference>
<dbReference type="Gene3D" id="3.30.479.20">
    <property type="entry name" value="Elongation factor Ts, dimerisation domain"/>
    <property type="match status" value="1"/>
</dbReference>
<dbReference type="CDD" id="cd14275">
    <property type="entry name" value="UBA_EF-Ts"/>
    <property type="match status" value="1"/>
</dbReference>
<keyword evidence="4 5" id="KW-0648">Protein biosynthesis</keyword>
<sequence>MISAEQIKKLREKTSASISEVKKALEEAQGDEAKATEILGALSSKIASKKADREIKQGLVESYIHQNGKIGVLVLLGCETDFVAKNPAYKALAKELCMQIVATDPKDVESLLAEPYMREPKKTIQDLVNDYIAKFGENIKINQFSRFAI</sequence>
<dbReference type="InterPro" id="IPR036402">
    <property type="entry name" value="EF-Ts_dimer_sf"/>
</dbReference>
<keyword evidence="3 5" id="KW-0251">Elongation factor</keyword>
<dbReference type="InterPro" id="IPR009060">
    <property type="entry name" value="UBA-like_sf"/>
</dbReference>
<dbReference type="GO" id="GO:0003746">
    <property type="term" value="F:translation elongation factor activity"/>
    <property type="evidence" value="ECO:0007669"/>
    <property type="project" value="UniProtKB-UniRule"/>
</dbReference>
<dbReference type="SUPFAM" id="SSF46934">
    <property type="entry name" value="UBA-like"/>
    <property type="match status" value="1"/>
</dbReference>
<dbReference type="Proteomes" id="UP000231450">
    <property type="component" value="Unassembled WGS sequence"/>
</dbReference>
<dbReference type="HAMAP" id="MF_00050">
    <property type="entry name" value="EF_Ts"/>
    <property type="match status" value="1"/>
</dbReference>
<dbReference type="FunFam" id="1.10.8.10:FF:000001">
    <property type="entry name" value="Elongation factor Ts"/>
    <property type="match status" value="1"/>
</dbReference>
<comment type="similarity">
    <text evidence="1 5">Belongs to the EF-Ts family.</text>
</comment>
<dbReference type="SUPFAM" id="SSF54713">
    <property type="entry name" value="Elongation factor Ts (EF-Ts), dimerisation domain"/>
    <property type="match status" value="1"/>
</dbReference>
<keyword evidence="5" id="KW-0963">Cytoplasm</keyword>
<comment type="caution">
    <text evidence="7">The sequence shown here is derived from an EMBL/GenBank/DDBJ whole genome shotgun (WGS) entry which is preliminary data.</text>
</comment>
<comment type="subcellular location">
    <subcellularLocation>
        <location evidence="5">Cytoplasm</location>
    </subcellularLocation>
</comment>
<evidence type="ECO:0000313" key="8">
    <source>
        <dbReference type="Proteomes" id="UP000231450"/>
    </source>
</evidence>
<dbReference type="GO" id="GO:0005737">
    <property type="term" value="C:cytoplasm"/>
    <property type="evidence" value="ECO:0007669"/>
    <property type="project" value="UniProtKB-SubCell"/>
</dbReference>
<accession>A0A2M8KDQ7</accession>
<protein>
    <recommendedName>
        <fullName evidence="2 5">Elongation factor Ts</fullName>
        <shortName evidence="5">EF-Ts</shortName>
    </recommendedName>
</protein>
<gene>
    <name evidence="5" type="primary">tsf</name>
    <name evidence="7" type="ORF">COU81_02780</name>
</gene>
<evidence type="ECO:0000256" key="4">
    <source>
        <dbReference type="ARBA" id="ARBA00022917"/>
    </source>
</evidence>
<evidence type="ECO:0000313" key="7">
    <source>
        <dbReference type="EMBL" id="PJE58050.1"/>
    </source>
</evidence>
<dbReference type="PROSITE" id="PS01126">
    <property type="entry name" value="EF_TS_1"/>
    <property type="match status" value="1"/>
</dbReference>
<reference evidence="8" key="1">
    <citation type="submission" date="2017-09" db="EMBL/GenBank/DDBJ databases">
        <title>Depth-based differentiation of microbial function through sediment-hosted aquifers and enrichment of novel symbionts in the deep terrestrial subsurface.</title>
        <authorList>
            <person name="Probst A.J."/>
            <person name="Ladd B."/>
            <person name="Jarett J.K."/>
            <person name="Geller-Mcgrath D.E."/>
            <person name="Sieber C.M.K."/>
            <person name="Emerson J.B."/>
            <person name="Anantharaman K."/>
            <person name="Thomas B.C."/>
            <person name="Malmstrom R."/>
            <person name="Stieglmeier M."/>
            <person name="Klingl A."/>
            <person name="Woyke T."/>
            <person name="Ryan C.M."/>
            <person name="Banfield J.F."/>
        </authorList>
    </citation>
    <scope>NUCLEOTIDE SEQUENCE [LARGE SCALE GENOMIC DNA]</scope>
</reference>
<dbReference type="Gene3D" id="1.10.8.10">
    <property type="entry name" value="DNA helicase RuvA subunit, C-terminal domain"/>
    <property type="match status" value="1"/>
</dbReference>
<proteinExistence type="inferred from homology"/>
<dbReference type="EMBL" id="PFDW01000060">
    <property type="protein sequence ID" value="PJE58050.1"/>
    <property type="molecule type" value="Genomic_DNA"/>
</dbReference>
<evidence type="ECO:0000256" key="2">
    <source>
        <dbReference type="ARBA" id="ARBA00016956"/>
    </source>
</evidence>
<feature type="domain" description="Translation elongation factor EFTs/EF1B dimerisation" evidence="6">
    <location>
        <begin position="76"/>
        <end position="147"/>
    </location>
</feature>
<dbReference type="AlphaFoldDB" id="A0A2M8KDQ7"/>
<feature type="region of interest" description="Involved in Mg(2+) ion dislocation from EF-Tu" evidence="5">
    <location>
        <begin position="80"/>
        <end position="83"/>
    </location>
</feature>
<evidence type="ECO:0000256" key="3">
    <source>
        <dbReference type="ARBA" id="ARBA00022768"/>
    </source>
</evidence>